<organism evidence="2 3">
    <name type="scientific">Micavibrio aeruginosavorus</name>
    <dbReference type="NCBI Taxonomy" id="349221"/>
    <lineage>
        <taxon>Bacteria</taxon>
        <taxon>Pseudomonadati</taxon>
        <taxon>Bdellovibrionota</taxon>
        <taxon>Bdellovibrionia</taxon>
        <taxon>Bdellovibrionales</taxon>
        <taxon>Pseudobdellovibrionaceae</taxon>
        <taxon>Micavibrio</taxon>
    </lineage>
</organism>
<dbReference type="InterPro" id="IPR001173">
    <property type="entry name" value="Glyco_trans_2-like"/>
</dbReference>
<sequence length="303" mass="34180">MSATVALCVCTYKRPDYLKRLLDSLIHLRKTETITLFVADNDAVGRTGLDFIEANRNQYPFEILCEVEPAAGISHARNRTLAMLEKSGKNFDYVAFTDDDIEVTPQWIHDLVKASNLYDADVVFGKREPLFETVPPKEILESSFFQDDFACGCTGTVVPDGATCNALLRAKIFKDVGYNVFDTALTLTGGEDADFFAMLKKKGYKLIQCASALVYEIMPENRLNEKWILTRYTRSGWSYAYVLRKHGSTAQYLVGILKKIIKTPLKLFAYLKNPNISTKAGVYNYIGFFRCVLGAGDVQEYKR</sequence>
<dbReference type="CDD" id="cd00761">
    <property type="entry name" value="Glyco_tranf_GTA_type"/>
    <property type="match status" value="1"/>
</dbReference>
<dbReference type="Gene3D" id="3.90.550.10">
    <property type="entry name" value="Spore Coat Polysaccharide Biosynthesis Protein SpsA, Chain A"/>
    <property type="match status" value="1"/>
</dbReference>
<protein>
    <recommendedName>
        <fullName evidence="1">Glycosyltransferase 2-like domain-containing protein</fullName>
    </recommendedName>
</protein>
<feature type="domain" description="Glycosyltransferase 2-like" evidence="1">
    <location>
        <begin position="8"/>
        <end position="176"/>
    </location>
</feature>
<name>A0A2W5MXN4_9BACT</name>
<proteinExistence type="predicted"/>
<evidence type="ECO:0000313" key="2">
    <source>
        <dbReference type="EMBL" id="PZQ45564.1"/>
    </source>
</evidence>
<dbReference type="Pfam" id="PF00535">
    <property type="entry name" value="Glycos_transf_2"/>
    <property type="match status" value="1"/>
</dbReference>
<dbReference type="PANTHER" id="PTHR43685:SF2">
    <property type="entry name" value="GLYCOSYLTRANSFERASE 2-LIKE DOMAIN-CONTAINING PROTEIN"/>
    <property type="match status" value="1"/>
</dbReference>
<dbReference type="SUPFAM" id="SSF53448">
    <property type="entry name" value="Nucleotide-diphospho-sugar transferases"/>
    <property type="match status" value="1"/>
</dbReference>
<evidence type="ECO:0000313" key="3">
    <source>
        <dbReference type="Proteomes" id="UP000249417"/>
    </source>
</evidence>
<dbReference type="EMBL" id="QFQB01000045">
    <property type="protein sequence ID" value="PZQ45564.1"/>
    <property type="molecule type" value="Genomic_DNA"/>
</dbReference>
<evidence type="ECO:0000259" key="1">
    <source>
        <dbReference type="Pfam" id="PF00535"/>
    </source>
</evidence>
<accession>A0A2W5MXN4</accession>
<dbReference type="InterPro" id="IPR029044">
    <property type="entry name" value="Nucleotide-diphossugar_trans"/>
</dbReference>
<comment type="caution">
    <text evidence="2">The sequence shown here is derived from an EMBL/GenBank/DDBJ whole genome shotgun (WGS) entry which is preliminary data.</text>
</comment>
<dbReference type="InterPro" id="IPR050834">
    <property type="entry name" value="Glycosyltransf_2"/>
</dbReference>
<dbReference type="Proteomes" id="UP000249417">
    <property type="component" value="Unassembled WGS sequence"/>
</dbReference>
<dbReference type="AlphaFoldDB" id="A0A2W5MXN4"/>
<reference evidence="2 3" key="1">
    <citation type="submission" date="2017-08" db="EMBL/GenBank/DDBJ databases">
        <title>Infants hospitalized years apart are colonized by the same room-sourced microbial strains.</title>
        <authorList>
            <person name="Brooks B."/>
            <person name="Olm M.R."/>
            <person name="Firek B.A."/>
            <person name="Baker R."/>
            <person name="Thomas B.C."/>
            <person name="Morowitz M.J."/>
            <person name="Banfield J.F."/>
        </authorList>
    </citation>
    <scope>NUCLEOTIDE SEQUENCE [LARGE SCALE GENOMIC DNA]</scope>
    <source>
        <strain evidence="2">S2_005_002_R2_29</strain>
    </source>
</reference>
<dbReference type="PANTHER" id="PTHR43685">
    <property type="entry name" value="GLYCOSYLTRANSFERASE"/>
    <property type="match status" value="1"/>
</dbReference>
<gene>
    <name evidence="2" type="ORF">DI551_07010</name>
</gene>